<dbReference type="InterPro" id="IPR023765">
    <property type="entry name" value="SBP_5_CS"/>
</dbReference>
<feature type="domain" description="Solute-binding protein family 5" evidence="7">
    <location>
        <begin position="91"/>
        <end position="550"/>
    </location>
</feature>
<dbReference type="GO" id="GO:0015833">
    <property type="term" value="P:peptide transport"/>
    <property type="evidence" value="ECO:0007669"/>
    <property type="project" value="TreeGrafter"/>
</dbReference>
<evidence type="ECO:0000256" key="1">
    <source>
        <dbReference type="ARBA" id="ARBA00004193"/>
    </source>
</evidence>
<evidence type="ECO:0000256" key="2">
    <source>
        <dbReference type="ARBA" id="ARBA00005695"/>
    </source>
</evidence>
<comment type="similarity">
    <text evidence="2">Belongs to the bacterial solute-binding protein 5 family.</text>
</comment>
<dbReference type="PANTHER" id="PTHR30290">
    <property type="entry name" value="PERIPLASMIC BINDING COMPONENT OF ABC TRANSPORTER"/>
    <property type="match status" value="1"/>
</dbReference>
<name>A0A9Q9FEF3_9FIRM</name>
<keyword evidence="3" id="KW-0813">Transport</keyword>
<dbReference type="GO" id="GO:0043190">
    <property type="term" value="C:ATP-binding cassette (ABC) transporter complex"/>
    <property type="evidence" value="ECO:0007669"/>
    <property type="project" value="InterPro"/>
</dbReference>
<accession>A0A9Q9FEF3</accession>
<dbReference type="SUPFAM" id="SSF53850">
    <property type="entry name" value="Periplasmic binding protein-like II"/>
    <property type="match status" value="1"/>
</dbReference>
<feature type="compositionally biased region" description="Polar residues" evidence="5">
    <location>
        <begin position="23"/>
        <end position="38"/>
    </location>
</feature>
<evidence type="ECO:0000256" key="5">
    <source>
        <dbReference type="SAM" id="MobiDB-lite"/>
    </source>
</evidence>
<protein>
    <submittedName>
        <fullName evidence="8">Peptide ABC transporter substrate-binding protein</fullName>
    </submittedName>
</protein>
<evidence type="ECO:0000256" key="3">
    <source>
        <dbReference type="ARBA" id="ARBA00022448"/>
    </source>
</evidence>
<proteinExistence type="inferred from homology"/>
<comment type="subcellular location">
    <subcellularLocation>
        <location evidence="1">Cell membrane</location>
        <topology evidence="1">Lipid-anchor</topology>
    </subcellularLocation>
</comment>
<feature type="signal peptide" evidence="6">
    <location>
        <begin position="1"/>
        <end position="24"/>
    </location>
</feature>
<organism evidence="8 9">
    <name type="scientific">Turicibacter bilis</name>
    <dbReference type="NCBI Taxonomy" id="2735723"/>
    <lineage>
        <taxon>Bacteria</taxon>
        <taxon>Bacillati</taxon>
        <taxon>Bacillota</taxon>
        <taxon>Erysipelotrichia</taxon>
        <taxon>Erysipelotrichales</taxon>
        <taxon>Turicibacteraceae</taxon>
        <taxon>Turicibacter</taxon>
    </lineage>
</organism>
<dbReference type="RefSeq" id="WP_212724292.1">
    <property type="nucleotide sequence ID" value="NZ_CP071250.1"/>
</dbReference>
<dbReference type="AlphaFoldDB" id="A0A9Q9FEF3"/>
<dbReference type="InterPro" id="IPR000914">
    <property type="entry name" value="SBP_5_dom"/>
</dbReference>
<dbReference type="PIRSF" id="PIRSF002741">
    <property type="entry name" value="MppA"/>
    <property type="match status" value="1"/>
</dbReference>
<feature type="region of interest" description="Disordered" evidence="5">
    <location>
        <begin position="23"/>
        <end position="43"/>
    </location>
</feature>
<dbReference type="Proteomes" id="UP001058072">
    <property type="component" value="Chromosome"/>
</dbReference>
<dbReference type="InterPro" id="IPR030678">
    <property type="entry name" value="Peptide/Ni-bd"/>
</dbReference>
<dbReference type="Gene3D" id="3.90.76.10">
    <property type="entry name" value="Dipeptide-binding Protein, Domain 1"/>
    <property type="match status" value="1"/>
</dbReference>
<dbReference type="PANTHER" id="PTHR30290:SF10">
    <property type="entry name" value="PERIPLASMIC OLIGOPEPTIDE-BINDING PROTEIN-RELATED"/>
    <property type="match status" value="1"/>
</dbReference>
<dbReference type="Pfam" id="PF00496">
    <property type="entry name" value="SBP_bac_5"/>
    <property type="match status" value="1"/>
</dbReference>
<evidence type="ECO:0000313" key="8">
    <source>
        <dbReference type="EMBL" id="UUF07527.1"/>
    </source>
</evidence>
<reference evidence="8" key="1">
    <citation type="submission" date="2021-03" db="EMBL/GenBank/DDBJ databases">
        <title>Comparative Genomics and Metabolomics in the genus Turicibacter.</title>
        <authorList>
            <person name="Maki J."/>
            <person name="Looft T."/>
        </authorList>
    </citation>
    <scope>NUCLEOTIDE SEQUENCE</scope>
    <source>
        <strain evidence="8">ISU324</strain>
    </source>
</reference>
<evidence type="ECO:0000256" key="6">
    <source>
        <dbReference type="SAM" id="SignalP"/>
    </source>
</evidence>
<gene>
    <name evidence="8" type="ORF">J0J70_07755</name>
</gene>
<dbReference type="PROSITE" id="PS01040">
    <property type="entry name" value="SBP_BACTERIAL_5"/>
    <property type="match status" value="1"/>
</dbReference>
<dbReference type="Gene3D" id="3.10.105.10">
    <property type="entry name" value="Dipeptide-binding Protein, Domain 3"/>
    <property type="match status" value="1"/>
</dbReference>
<dbReference type="InterPro" id="IPR039424">
    <property type="entry name" value="SBP_5"/>
</dbReference>
<evidence type="ECO:0000256" key="4">
    <source>
        <dbReference type="ARBA" id="ARBA00022729"/>
    </source>
</evidence>
<dbReference type="PROSITE" id="PS51257">
    <property type="entry name" value="PROKAR_LIPOPROTEIN"/>
    <property type="match status" value="1"/>
</dbReference>
<dbReference type="GO" id="GO:0042597">
    <property type="term" value="C:periplasmic space"/>
    <property type="evidence" value="ECO:0007669"/>
    <property type="project" value="UniProtKB-ARBA"/>
</dbReference>
<evidence type="ECO:0000259" key="7">
    <source>
        <dbReference type="Pfam" id="PF00496"/>
    </source>
</evidence>
<dbReference type="EMBL" id="CP071250">
    <property type="protein sequence ID" value="UUF07527.1"/>
    <property type="molecule type" value="Genomic_DNA"/>
</dbReference>
<evidence type="ECO:0000313" key="9">
    <source>
        <dbReference type="Proteomes" id="UP001058072"/>
    </source>
</evidence>
<dbReference type="CDD" id="cd08504">
    <property type="entry name" value="PBP2_OppA"/>
    <property type="match status" value="1"/>
</dbReference>
<keyword evidence="4 6" id="KW-0732">Signal</keyword>
<dbReference type="Gene3D" id="3.40.190.10">
    <property type="entry name" value="Periplasmic binding protein-like II"/>
    <property type="match status" value="1"/>
</dbReference>
<sequence length="676" mass="75110">MNKKHLWLAGACLLAVGGCSNNSSNPVDTPENNDTPNETPKDTEVYRNDYNYVYSEDPDTFDYVYSFQAADNEHTANFVDGLLEHDRYGQLVGAIAESYEVNDDATVFTFKIREGVKWVTDEGEEYADVTAHDFVTGLRHATEFQSQTMYLVQYAIKNLDAYVNGEVEWEEVGIKALDDYTLEYTLEAPTPYFHTITTYSVLMPVNQEFLESKGEGCKLGAPDPGNCSFGEVAADGILYNGAYILSNYVSKSVIEYTANPDYWDAEHVYIPKVKLVYYDGKDPDSLFTGFDNGDYSAAPVYTDNAAIYKTAKDKYGDSIYVSDLSSSSFWISWNFDRNAYSSVADETVDASPQTDKQRQDTTAAKLNRAFRKAVMYGLDVSNLTAQVVGDDLKLGRLRNTLTQPGFVLTSEGVPYEELVSAALTEINPTEYPEGFDLSDGQLAYYNLDLAKQYADQAKEELSAEGVEFPIQLDISVDGASEKGVRVAQAFKNTLETNLTDFVAVNIIVSDTDTLNAAKQAEQMNWDMLIGRGWGPDYGDPKTYVDVFDPDSGDMLAYQGLNWTGLEVGNDAAAKEAIGLYEFQALKDAADAVVDDNDKRFELYAKAEAFLLDNAIFIPYCSNGGGYSVSKLVPRSGLYGAYGLSDDKYKYKQVADEVVTKAQRDEIIAEWQEELKK</sequence>
<dbReference type="GO" id="GO:1904680">
    <property type="term" value="F:peptide transmembrane transporter activity"/>
    <property type="evidence" value="ECO:0007669"/>
    <property type="project" value="TreeGrafter"/>
</dbReference>
<feature type="chain" id="PRO_5040475385" evidence="6">
    <location>
        <begin position="25"/>
        <end position="676"/>
    </location>
</feature>